<dbReference type="AlphaFoldDB" id="A0A5E4PTL1"/>
<name>A0A5E4PTL1_9NEOP</name>
<reference evidence="1 2" key="1">
    <citation type="submission" date="2017-07" db="EMBL/GenBank/DDBJ databases">
        <authorList>
            <person name="Talla V."/>
            <person name="Backstrom N."/>
        </authorList>
    </citation>
    <scope>NUCLEOTIDE SEQUENCE [LARGE SCALE GENOMIC DNA]</scope>
</reference>
<accession>A0A5E4PTL1</accession>
<gene>
    <name evidence="1" type="ORF">LSINAPIS_LOCUS2560</name>
</gene>
<evidence type="ECO:0000313" key="2">
    <source>
        <dbReference type="Proteomes" id="UP000324832"/>
    </source>
</evidence>
<evidence type="ECO:0000313" key="1">
    <source>
        <dbReference type="EMBL" id="VVC89436.1"/>
    </source>
</evidence>
<protein>
    <submittedName>
        <fullName evidence="1">Uncharacterized protein</fullName>
    </submittedName>
</protein>
<dbReference type="EMBL" id="FZQP02000548">
    <property type="protein sequence ID" value="VVC89436.1"/>
    <property type="molecule type" value="Genomic_DNA"/>
</dbReference>
<keyword evidence="2" id="KW-1185">Reference proteome</keyword>
<proteinExistence type="predicted"/>
<organism evidence="1 2">
    <name type="scientific">Leptidea sinapis</name>
    <dbReference type="NCBI Taxonomy" id="189913"/>
    <lineage>
        <taxon>Eukaryota</taxon>
        <taxon>Metazoa</taxon>
        <taxon>Ecdysozoa</taxon>
        <taxon>Arthropoda</taxon>
        <taxon>Hexapoda</taxon>
        <taxon>Insecta</taxon>
        <taxon>Pterygota</taxon>
        <taxon>Neoptera</taxon>
        <taxon>Endopterygota</taxon>
        <taxon>Lepidoptera</taxon>
        <taxon>Glossata</taxon>
        <taxon>Ditrysia</taxon>
        <taxon>Papilionoidea</taxon>
        <taxon>Pieridae</taxon>
        <taxon>Dismorphiinae</taxon>
        <taxon>Leptidea</taxon>
    </lineage>
</organism>
<dbReference type="Proteomes" id="UP000324832">
    <property type="component" value="Unassembled WGS sequence"/>
</dbReference>
<sequence>MKASSGSWIRIYSCRLSGGIKDQRSGRWPRQVLQRPALLSRHTVTINNSAGVLLTPSMERRVQEVELAACTQCSQ</sequence>